<protein>
    <submittedName>
        <fullName evidence="1">Spore photoproduct lyase</fullName>
        <ecNumber evidence="1">4.1.99.14</ecNumber>
    </submittedName>
</protein>
<comment type="caution">
    <text evidence="1">The sequence shown here is derived from an EMBL/GenBank/DDBJ whole genome shotgun (WGS) entry which is preliminary data.</text>
</comment>
<reference evidence="1 2" key="1">
    <citation type="submission" date="2020-08" db="EMBL/GenBank/DDBJ databases">
        <title>Genomic Encyclopedia of Type Strains, Phase IV (KMG-IV): sequencing the most valuable type-strain genomes for metagenomic binning, comparative biology and taxonomic classification.</title>
        <authorList>
            <person name="Goeker M."/>
        </authorList>
    </citation>
    <scope>NUCLEOTIDE SEQUENCE [LARGE SCALE GENOMIC DNA]</scope>
    <source>
        <strain evidence="1 2">DSM 2163</strain>
    </source>
</reference>
<keyword evidence="1" id="KW-0456">Lyase</keyword>
<dbReference type="GO" id="GO:0003913">
    <property type="term" value="F:DNA photolyase activity"/>
    <property type="evidence" value="ECO:0007669"/>
    <property type="project" value="TreeGrafter"/>
</dbReference>
<keyword evidence="2" id="KW-1185">Reference proteome</keyword>
<dbReference type="Pfam" id="PF20903">
    <property type="entry name" value="SPL"/>
    <property type="match status" value="1"/>
</dbReference>
<sequence>MIDALDLPLDAREAAASPERHKPARLWRPRRVLVTPAAREHAHGRAIAERAERLGLPVEYPASNRIGAPRGDPRRAYAEAKATLAVVVAPPSKLRLQPIPPSADWRFDLAEGCPAHCQYCYLAGSLTGPPITRAYANLDAILANLSDYAGRGAVTSASAARAAEGTTFEASCYTDPLGIEHLTGSLSAAIRHFGAWEAPVGLRFTTKFAAIGPLLDLPHGGRTRIRFSVNAAPAARYEGGTAPLADRLAAMTAVARAGYPVGLTIAPILPVEDWRAAYDALLADAAAALADIPAPDLTVELITHRFTPGSKAVLEGWYPGSDLPMREAERSRKFTKFGSVKYVLPAEPMREMRTYFHERIAVRLPYARILYWT</sequence>
<dbReference type="EMBL" id="JACHOP010000001">
    <property type="protein sequence ID" value="MBB5755768.1"/>
    <property type="molecule type" value="Genomic_DNA"/>
</dbReference>
<dbReference type="PANTHER" id="PTHR37822:SF2">
    <property type="entry name" value="SPORE PHOTOPRODUCT LYASE"/>
    <property type="match status" value="1"/>
</dbReference>
<evidence type="ECO:0000313" key="1">
    <source>
        <dbReference type="EMBL" id="MBB5755768.1"/>
    </source>
</evidence>
<name>A0A840ZF15_9HYPH</name>
<dbReference type="GO" id="GO:0042601">
    <property type="term" value="C:endospore-forming forespore"/>
    <property type="evidence" value="ECO:0007669"/>
    <property type="project" value="TreeGrafter"/>
</dbReference>
<dbReference type="GO" id="GO:0051539">
    <property type="term" value="F:4 iron, 4 sulfur cluster binding"/>
    <property type="evidence" value="ECO:0007669"/>
    <property type="project" value="TreeGrafter"/>
</dbReference>
<dbReference type="Gene3D" id="3.40.50.12110">
    <property type="match status" value="1"/>
</dbReference>
<dbReference type="EC" id="4.1.99.14" evidence="1"/>
<proteinExistence type="predicted"/>
<gene>
    <name evidence="1" type="ORF">HNR00_000457</name>
</gene>
<dbReference type="AlphaFoldDB" id="A0A840ZF15"/>
<dbReference type="PANTHER" id="PTHR37822">
    <property type="entry name" value="SPORE PHOTOPRODUCT LYASE-RELATED"/>
    <property type="match status" value="1"/>
</dbReference>
<dbReference type="Gene3D" id="3.80.30.30">
    <property type="match status" value="1"/>
</dbReference>
<organism evidence="1 2">
    <name type="scientific">Methylorubrum rhodinum</name>
    <dbReference type="NCBI Taxonomy" id="29428"/>
    <lineage>
        <taxon>Bacteria</taxon>
        <taxon>Pseudomonadati</taxon>
        <taxon>Pseudomonadota</taxon>
        <taxon>Alphaproteobacteria</taxon>
        <taxon>Hyphomicrobiales</taxon>
        <taxon>Methylobacteriaceae</taxon>
        <taxon>Methylorubrum</taxon>
    </lineage>
</organism>
<dbReference type="RefSeq" id="WP_183564154.1">
    <property type="nucleotide sequence ID" value="NZ_JACHOP010000001.1"/>
</dbReference>
<dbReference type="GO" id="GO:1904047">
    <property type="term" value="F:S-adenosyl-L-methionine binding"/>
    <property type="evidence" value="ECO:0007669"/>
    <property type="project" value="TreeGrafter"/>
</dbReference>
<accession>A0A840ZF15</accession>
<dbReference type="InterPro" id="IPR049539">
    <property type="entry name" value="SPL"/>
</dbReference>
<evidence type="ECO:0000313" key="2">
    <source>
        <dbReference type="Proteomes" id="UP000583454"/>
    </source>
</evidence>
<dbReference type="Proteomes" id="UP000583454">
    <property type="component" value="Unassembled WGS sequence"/>
</dbReference>